<dbReference type="PANTHER" id="PTHR40621:SF6">
    <property type="entry name" value="AP-1-LIKE TRANSCRIPTION FACTOR YAP1-RELATED"/>
    <property type="match status" value="1"/>
</dbReference>
<dbReference type="EMBL" id="LN483345">
    <property type="protein sequence ID" value="CDZ98362.1"/>
    <property type="molecule type" value="Genomic_DNA"/>
</dbReference>
<feature type="region of interest" description="Disordered" evidence="4">
    <location>
        <begin position="43"/>
        <end position="168"/>
    </location>
</feature>
<feature type="compositionally biased region" description="Low complexity" evidence="4">
    <location>
        <begin position="243"/>
        <end position="257"/>
    </location>
</feature>
<feature type="region of interest" description="Disordered" evidence="4">
    <location>
        <begin position="592"/>
        <end position="614"/>
    </location>
</feature>
<feature type="compositionally biased region" description="Low complexity" evidence="4">
    <location>
        <begin position="344"/>
        <end position="355"/>
    </location>
</feature>
<dbReference type="CDD" id="cd14688">
    <property type="entry name" value="bZIP_YAP"/>
    <property type="match status" value="1"/>
</dbReference>
<dbReference type="SMART" id="SM00338">
    <property type="entry name" value="BRLZ"/>
    <property type="match status" value="1"/>
</dbReference>
<evidence type="ECO:0000256" key="2">
    <source>
        <dbReference type="ARBA" id="ARBA00004496"/>
    </source>
</evidence>
<evidence type="ECO:0000256" key="1">
    <source>
        <dbReference type="ARBA" id="ARBA00004123"/>
    </source>
</evidence>
<feature type="compositionally biased region" description="Basic and acidic residues" evidence="4">
    <location>
        <begin position="135"/>
        <end position="168"/>
    </location>
</feature>
<dbReference type="InterPro" id="IPR023167">
    <property type="entry name" value="Yap1_redox_dom_sf"/>
</dbReference>
<evidence type="ECO:0000313" key="6">
    <source>
        <dbReference type="EMBL" id="CDZ98362.1"/>
    </source>
</evidence>
<dbReference type="PANTHER" id="PTHR40621">
    <property type="entry name" value="TRANSCRIPTION FACTOR KAPC-RELATED"/>
    <property type="match status" value="1"/>
</dbReference>
<dbReference type="Pfam" id="PF00170">
    <property type="entry name" value="bZIP_1"/>
    <property type="match status" value="1"/>
</dbReference>
<evidence type="ECO:0000259" key="5">
    <source>
        <dbReference type="PROSITE" id="PS50217"/>
    </source>
</evidence>
<dbReference type="InterPro" id="IPR050936">
    <property type="entry name" value="AP-1-like"/>
</dbReference>
<name>A0A0F7SMT9_PHARH</name>
<dbReference type="Gene3D" id="1.20.5.170">
    <property type="match status" value="1"/>
</dbReference>
<evidence type="ECO:0000256" key="3">
    <source>
        <dbReference type="ARBA" id="ARBA00023242"/>
    </source>
</evidence>
<dbReference type="PROSITE" id="PS50217">
    <property type="entry name" value="BZIP"/>
    <property type="match status" value="1"/>
</dbReference>
<dbReference type="Gene3D" id="1.10.238.100">
    <property type="entry name" value="YAP1 redox domain. Chain B"/>
    <property type="match status" value="1"/>
</dbReference>
<dbReference type="InterPro" id="IPR013910">
    <property type="entry name" value="TF_PAP1"/>
</dbReference>
<accession>A0A0F7SMT9</accession>
<dbReference type="AlphaFoldDB" id="A0A0F7SMT9"/>
<feature type="compositionally biased region" description="Basic and acidic residues" evidence="4">
    <location>
        <begin position="271"/>
        <end position="282"/>
    </location>
</feature>
<feature type="compositionally biased region" description="Low complexity" evidence="4">
    <location>
        <begin position="313"/>
        <end position="325"/>
    </location>
</feature>
<dbReference type="GO" id="GO:0000976">
    <property type="term" value="F:transcription cis-regulatory region binding"/>
    <property type="evidence" value="ECO:0007669"/>
    <property type="project" value="InterPro"/>
</dbReference>
<dbReference type="GO" id="GO:0005737">
    <property type="term" value="C:cytoplasm"/>
    <property type="evidence" value="ECO:0007669"/>
    <property type="project" value="UniProtKB-SubCell"/>
</dbReference>
<dbReference type="InterPro" id="IPR046347">
    <property type="entry name" value="bZIP_sf"/>
</dbReference>
<proteinExistence type="predicted"/>
<feature type="compositionally biased region" description="Low complexity" evidence="4">
    <location>
        <begin position="537"/>
        <end position="564"/>
    </location>
</feature>
<dbReference type="GO" id="GO:0033554">
    <property type="term" value="P:cellular response to stress"/>
    <property type="evidence" value="ECO:0007669"/>
    <property type="project" value="UniProtKB-ARBA"/>
</dbReference>
<evidence type="ECO:0000256" key="4">
    <source>
        <dbReference type="SAM" id="MobiDB-lite"/>
    </source>
</evidence>
<feature type="compositionally biased region" description="Polar residues" evidence="4">
    <location>
        <begin position="258"/>
        <end position="270"/>
    </location>
</feature>
<feature type="compositionally biased region" description="Polar residues" evidence="4">
    <location>
        <begin position="50"/>
        <end position="67"/>
    </location>
</feature>
<feature type="compositionally biased region" description="Basic and acidic residues" evidence="4">
    <location>
        <begin position="89"/>
        <end position="99"/>
    </location>
</feature>
<protein>
    <submittedName>
        <fullName evidence="6">Bzip family transcription factor</fullName>
    </submittedName>
</protein>
<sequence length="728" mass="77996">MNGSVNLSTEWDSQTEYADILSFLDKNTLPVSSSSLNTDDLSYYSAVFNPPTSHSFPPQMANRSASDSTKDSSFQDDDASSEDLSSDDQDSHTVHDGDHKRKGSTKQSGATGKKGKKAESAVEEESTKKGTKKKNSAEGKDEGKLSKRKEQNRAAQRAFRERKERRVKDLEDQVAALAAMSEGQKSENENLRDLLSRLQSENVRLRQQAFTFSVPKAGGPNALPFNSSKPLSPPTSIKSAQTSSSNSGRSISSPSLSPANHSTGPSPSSTLEHDPSSVEHPRTMSTASLSSSDSPDSVFNSIVGPDTPPLIPAFSSSGFNAFASSDIQDPDIARRLSEGTRIGSQASISQQQLQQPKPVWSHSSNDPLTTSPSDIQPQLQQGEPPVFAFSPSDFFSPSGEPAGISLPTPSSEVIPTLPIRLASPIPFQTLATNPLFTSYRSPAEGSYLPGPSFMSNVSGLPDLFGGQGFEDFLSFSQPTFGEPPAPAFTPNTASMLDSLISNSSSDSSPASLAHTSQSQQPSSQKASDIQALDRGISSSPLGLSPESSLSPEPTSNTSATVATSTKDRSECSEKCLLPGQNVVAVGRSFDLRSSTVSTDDDDEEPDNEIEPEGTADEDTLALPGLEAIENIPWKEKSKFFRGRILVAADPTAKNYKLDEVWDKIRAAPGFTPDFDLDGLCHEMKSKAKCDGTGPVLDESQLKQIMEEIPFRQKKQNSMFGSMGEYPGP</sequence>
<feature type="compositionally biased region" description="Polar residues" evidence="4">
    <location>
        <begin position="224"/>
        <end position="242"/>
    </location>
</feature>
<feature type="compositionally biased region" description="Low complexity" evidence="4">
    <location>
        <begin position="285"/>
        <end position="301"/>
    </location>
</feature>
<dbReference type="InterPro" id="IPR004827">
    <property type="entry name" value="bZIP"/>
</dbReference>
<reference evidence="6" key="1">
    <citation type="submission" date="2014-08" db="EMBL/GenBank/DDBJ databases">
        <authorList>
            <person name="Sharma Rahul"/>
            <person name="Thines Marco"/>
        </authorList>
    </citation>
    <scope>NUCLEOTIDE SEQUENCE</scope>
</reference>
<dbReference type="GO" id="GO:0001228">
    <property type="term" value="F:DNA-binding transcription activator activity, RNA polymerase II-specific"/>
    <property type="evidence" value="ECO:0007669"/>
    <property type="project" value="TreeGrafter"/>
</dbReference>
<dbReference type="SUPFAM" id="SSF57959">
    <property type="entry name" value="Leucine zipper domain"/>
    <property type="match status" value="1"/>
</dbReference>
<keyword evidence="3" id="KW-0539">Nucleus</keyword>
<feature type="compositionally biased region" description="Acidic residues" evidence="4">
    <location>
        <begin position="74"/>
        <end position="88"/>
    </location>
</feature>
<dbReference type="Pfam" id="PF08601">
    <property type="entry name" value="PAP1"/>
    <property type="match status" value="1"/>
</dbReference>
<feature type="compositionally biased region" description="Low complexity" evidence="4">
    <location>
        <begin position="493"/>
        <end position="524"/>
    </location>
</feature>
<feature type="compositionally biased region" description="Acidic residues" evidence="4">
    <location>
        <begin position="598"/>
        <end position="614"/>
    </location>
</feature>
<dbReference type="SUPFAM" id="SSF111430">
    <property type="entry name" value="YAP1 redox domain"/>
    <property type="match status" value="1"/>
</dbReference>
<feature type="domain" description="BZIP" evidence="5">
    <location>
        <begin position="142"/>
        <end position="205"/>
    </location>
</feature>
<dbReference type="GO" id="GO:0090575">
    <property type="term" value="C:RNA polymerase II transcription regulator complex"/>
    <property type="evidence" value="ECO:0007669"/>
    <property type="project" value="TreeGrafter"/>
</dbReference>
<feature type="compositionally biased region" description="Polar residues" evidence="4">
    <location>
        <begin position="361"/>
        <end position="381"/>
    </location>
</feature>
<dbReference type="PROSITE" id="PS00036">
    <property type="entry name" value="BZIP_BASIC"/>
    <property type="match status" value="1"/>
</dbReference>
<feature type="region of interest" description="Disordered" evidence="4">
    <location>
        <begin position="474"/>
        <end position="572"/>
    </location>
</feature>
<feature type="region of interest" description="Disordered" evidence="4">
    <location>
        <begin position="212"/>
        <end position="392"/>
    </location>
</feature>
<feature type="compositionally biased region" description="Basic and acidic residues" evidence="4">
    <location>
        <begin position="117"/>
        <end position="128"/>
    </location>
</feature>
<organism evidence="6">
    <name type="scientific">Phaffia rhodozyma</name>
    <name type="common">Yeast</name>
    <name type="synonym">Xanthophyllomyces dendrorhous</name>
    <dbReference type="NCBI Taxonomy" id="264483"/>
    <lineage>
        <taxon>Eukaryota</taxon>
        <taxon>Fungi</taxon>
        <taxon>Dikarya</taxon>
        <taxon>Basidiomycota</taxon>
        <taxon>Agaricomycotina</taxon>
        <taxon>Tremellomycetes</taxon>
        <taxon>Cystofilobasidiales</taxon>
        <taxon>Mrakiaceae</taxon>
        <taxon>Phaffia</taxon>
    </lineage>
</organism>
<comment type="subcellular location">
    <subcellularLocation>
        <location evidence="2">Cytoplasm</location>
    </subcellularLocation>
    <subcellularLocation>
        <location evidence="1">Nucleus</location>
    </subcellularLocation>
</comment>